<dbReference type="InterPro" id="IPR005337">
    <property type="entry name" value="RapZ-like"/>
</dbReference>
<sequence>MENNPIVFLITGLSGAGKTFLLRSLEDEGYYTVDNVPPHLIKSFLDVTCTSGIEKLALVSDIRWKKFNELTECFINIKKNSSCDIRIKKVFLDADTQTIIDRFKKSRRNHPLDMPLEKAIEKERDILNEIKNISDIIIDTSNTEPSEFRKKFFQIINENKRTLKLKIISFGFKNGIPRSADYIFDVRFLPNPFYFYKMYKLTGLDDKIKDYLESFKEVKKTVDLIYSDAKFIQEQYGQAGRIEAVYGIGCTGGKHRSVYIAQKLYEKLKAEGKDVSIEHRDINKE</sequence>
<dbReference type="Pfam" id="PF03668">
    <property type="entry name" value="RapZ-like_N"/>
    <property type="match status" value="1"/>
</dbReference>
<dbReference type="InParanoid" id="A0A7G1GAE8"/>
<dbReference type="PIRSF" id="PIRSF005052">
    <property type="entry name" value="P-loopkin"/>
    <property type="match status" value="1"/>
</dbReference>
<accession>A0A7G1GAE8</accession>
<feature type="domain" description="RapZ-like N-terminal" evidence="5">
    <location>
        <begin position="7"/>
        <end position="156"/>
    </location>
</feature>
<evidence type="ECO:0000259" key="6">
    <source>
        <dbReference type="Pfam" id="PF22740"/>
    </source>
</evidence>
<proteinExistence type="inferred from homology"/>
<dbReference type="PANTHER" id="PTHR30448">
    <property type="entry name" value="RNASE ADAPTER PROTEIN RAPZ"/>
    <property type="match status" value="1"/>
</dbReference>
<dbReference type="AlphaFoldDB" id="A0A7G1GAE8"/>
<dbReference type="PANTHER" id="PTHR30448:SF0">
    <property type="entry name" value="RNASE ADAPTER PROTEIN RAPZ"/>
    <property type="match status" value="1"/>
</dbReference>
<keyword evidence="8" id="KW-1185">Reference proteome</keyword>
<dbReference type="GO" id="GO:0005524">
    <property type="term" value="F:ATP binding"/>
    <property type="evidence" value="ECO:0007669"/>
    <property type="project" value="UniProtKB-UniRule"/>
</dbReference>
<evidence type="ECO:0000313" key="7">
    <source>
        <dbReference type="EMBL" id="BBE30439.1"/>
    </source>
</evidence>
<evidence type="ECO:0000313" key="8">
    <source>
        <dbReference type="Proteomes" id="UP000516361"/>
    </source>
</evidence>
<dbReference type="KEGG" id="ocy:OSSY52_05800"/>
<evidence type="ECO:0000256" key="3">
    <source>
        <dbReference type="ARBA" id="ARBA00023134"/>
    </source>
</evidence>
<gene>
    <name evidence="7" type="ORF">OSSY52_05800</name>
</gene>
<dbReference type="Pfam" id="PF22740">
    <property type="entry name" value="PapZ_C"/>
    <property type="match status" value="1"/>
</dbReference>
<dbReference type="SUPFAM" id="SSF52540">
    <property type="entry name" value="P-loop containing nucleoside triphosphate hydrolases"/>
    <property type="match status" value="1"/>
</dbReference>
<feature type="domain" description="RapZ C-terminal" evidence="6">
    <location>
        <begin position="164"/>
        <end position="282"/>
    </location>
</feature>
<organism evidence="7 8">
    <name type="scientific">Tepiditoga spiralis</name>
    <dbReference type="NCBI Taxonomy" id="2108365"/>
    <lineage>
        <taxon>Bacteria</taxon>
        <taxon>Thermotogati</taxon>
        <taxon>Thermotogota</taxon>
        <taxon>Thermotogae</taxon>
        <taxon>Petrotogales</taxon>
        <taxon>Petrotogaceae</taxon>
        <taxon>Tepiditoga</taxon>
    </lineage>
</organism>
<name>A0A7G1GAE8_9BACT</name>
<dbReference type="InterPro" id="IPR053931">
    <property type="entry name" value="RapZ_C"/>
</dbReference>
<dbReference type="FunCoup" id="A0A7G1GAE8">
    <property type="interactions" value="140"/>
</dbReference>
<dbReference type="InterPro" id="IPR053930">
    <property type="entry name" value="RapZ-like_N"/>
</dbReference>
<feature type="binding site" evidence="4">
    <location>
        <begin position="61"/>
        <end position="64"/>
    </location>
    <ligand>
        <name>GTP</name>
        <dbReference type="ChEBI" id="CHEBI:37565"/>
    </ligand>
</feature>
<dbReference type="Proteomes" id="UP000516361">
    <property type="component" value="Chromosome"/>
</dbReference>
<evidence type="ECO:0000259" key="5">
    <source>
        <dbReference type="Pfam" id="PF03668"/>
    </source>
</evidence>
<dbReference type="GO" id="GO:0005525">
    <property type="term" value="F:GTP binding"/>
    <property type="evidence" value="ECO:0007669"/>
    <property type="project" value="UniProtKB-UniRule"/>
</dbReference>
<dbReference type="InterPro" id="IPR027417">
    <property type="entry name" value="P-loop_NTPase"/>
</dbReference>
<feature type="binding site" evidence="4">
    <location>
        <begin position="12"/>
        <end position="19"/>
    </location>
    <ligand>
        <name>ATP</name>
        <dbReference type="ChEBI" id="CHEBI:30616"/>
    </ligand>
</feature>
<dbReference type="EMBL" id="AP018712">
    <property type="protein sequence ID" value="BBE30439.1"/>
    <property type="molecule type" value="Genomic_DNA"/>
</dbReference>
<evidence type="ECO:0000256" key="1">
    <source>
        <dbReference type="ARBA" id="ARBA00022741"/>
    </source>
</evidence>
<reference evidence="7 8" key="1">
    <citation type="submission" date="2018-06" db="EMBL/GenBank/DDBJ databases">
        <title>Genome sequencing of Oceanotoga sp. sy52.</title>
        <authorList>
            <person name="Mori K."/>
        </authorList>
    </citation>
    <scope>NUCLEOTIDE SEQUENCE [LARGE SCALE GENOMIC DNA]</scope>
    <source>
        <strain evidence="8">sy52</strain>
    </source>
</reference>
<keyword evidence="2 4" id="KW-0067">ATP-binding</keyword>
<dbReference type="HAMAP" id="MF_00636">
    <property type="entry name" value="RapZ_like"/>
    <property type="match status" value="1"/>
</dbReference>
<dbReference type="Gene3D" id="3.40.50.300">
    <property type="entry name" value="P-loop containing nucleotide triphosphate hydrolases"/>
    <property type="match status" value="1"/>
</dbReference>
<evidence type="ECO:0000256" key="4">
    <source>
        <dbReference type="HAMAP-Rule" id="MF_00636"/>
    </source>
</evidence>
<keyword evidence="3 4" id="KW-0342">GTP-binding</keyword>
<dbReference type="NCBIfam" id="NF003828">
    <property type="entry name" value="PRK05416.1"/>
    <property type="match status" value="1"/>
</dbReference>
<protein>
    <submittedName>
        <fullName evidence="7">Nucleotide-binding protein</fullName>
    </submittedName>
</protein>
<dbReference type="RefSeq" id="WP_190615535.1">
    <property type="nucleotide sequence ID" value="NZ_AP018712.1"/>
</dbReference>
<evidence type="ECO:0000256" key="2">
    <source>
        <dbReference type="ARBA" id="ARBA00022840"/>
    </source>
</evidence>
<keyword evidence="1 4" id="KW-0547">Nucleotide-binding</keyword>